<organism evidence="1 2">
    <name type="scientific">Tepidimonas thermarum</name>
    <dbReference type="NCBI Taxonomy" id="335431"/>
    <lineage>
        <taxon>Bacteria</taxon>
        <taxon>Pseudomonadati</taxon>
        <taxon>Pseudomonadota</taxon>
        <taxon>Betaproteobacteria</taxon>
        <taxon>Burkholderiales</taxon>
        <taxon>Tepidimonas</taxon>
    </lineage>
</organism>
<dbReference type="GO" id="GO:0006744">
    <property type="term" value="P:ubiquinone biosynthetic process"/>
    <property type="evidence" value="ECO:0007669"/>
    <property type="project" value="InterPro"/>
</dbReference>
<dbReference type="InterPro" id="IPR038989">
    <property type="entry name" value="UbiJ"/>
</dbReference>
<keyword evidence="2" id="KW-1185">Reference proteome</keyword>
<dbReference type="RefSeq" id="WP_185974981.1">
    <property type="nucleotide sequence ID" value="NZ_VJOL01000005.1"/>
</dbReference>
<evidence type="ECO:0008006" key="3">
    <source>
        <dbReference type="Google" id="ProtNLM"/>
    </source>
</evidence>
<dbReference type="PANTHER" id="PTHR38693">
    <property type="entry name" value="UBIQUINONE BIOSYNTHESIS PROTEIN UBIJ"/>
    <property type="match status" value="1"/>
</dbReference>
<comment type="caution">
    <text evidence="1">The sequence shown here is derived from an EMBL/GenBank/DDBJ whole genome shotgun (WGS) entry which is preliminary data.</text>
</comment>
<proteinExistence type="predicted"/>
<name>A0A554X6I9_9BURK</name>
<gene>
    <name evidence="1" type="ORF">Tther_00507</name>
</gene>
<dbReference type="AlphaFoldDB" id="A0A554X6I9"/>
<protein>
    <recommendedName>
        <fullName evidence="3">Ubiquinone biosynthesis accessory factor UbiJ</fullName>
    </recommendedName>
</protein>
<evidence type="ECO:0000313" key="1">
    <source>
        <dbReference type="EMBL" id="TSE31448.1"/>
    </source>
</evidence>
<sequence length="214" mass="23090">MSEPPFFFRSRPAAGPWPLPTPPAWLRDELRNRLVLGLNHVLQQEPEATQRLRRQAGKRVRLCLRAGPDAAMPVQLPTLELPLDISPAGLLQISREEGRANDLVLTVTEPSPLALAGKFARGEKPTVAIEGDVQLAAEVAWLVDNVRWDVEEDLARLMGDAMAHTLVQTVRRAVAALRSGLQPAVQAARERAQALRAGVRPAPPSAAPAGGADA</sequence>
<dbReference type="Proteomes" id="UP000318542">
    <property type="component" value="Unassembled WGS sequence"/>
</dbReference>
<evidence type="ECO:0000313" key="2">
    <source>
        <dbReference type="Proteomes" id="UP000318542"/>
    </source>
</evidence>
<accession>A0A554X6I9</accession>
<dbReference type="EMBL" id="VJOL01000005">
    <property type="protein sequence ID" value="TSE31448.1"/>
    <property type="molecule type" value="Genomic_DNA"/>
</dbReference>
<dbReference type="PANTHER" id="PTHR38693:SF1">
    <property type="entry name" value="UBIQUINONE BIOSYNTHESIS ACCESSORY FACTOR UBIJ"/>
    <property type="match status" value="1"/>
</dbReference>
<reference evidence="1 2" key="1">
    <citation type="submission" date="2019-07" db="EMBL/GenBank/DDBJ databases">
        <title>Tepidimonas thermarum AA-1 draft genome.</title>
        <authorList>
            <person name="Da Costa M.S."/>
            <person name="Froufe H.J.C."/>
            <person name="Egas C."/>
            <person name="Albuquerque L."/>
        </authorList>
    </citation>
    <scope>NUCLEOTIDE SEQUENCE [LARGE SCALE GENOMIC DNA]</scope>
    <source>
        <strain evidence="1 2">AA-1</strain>
    </source>
</reference>